<feature type="disulfide bond" evidence="15">
    <location>
        <begin position="21"/>
        <end position="27"/>
    </location>
</feature>
<dbReference type="GO" id="GO:0042025">
    <property type="term" value="C:host cell nucleus"/>
    <property type="evidence" value="ECO:0007669"/>
    <property type="project" value="UniProtKB-SubCell"/>
</dbReference>
<keyword evidence="1 15" id="KW-1163">Viral penetration into host nucleus</keyword>
<evidence type="ECO:0000256" key="5">
    <source>
        <dbReference type="ARBA" id="ARBA00022581"/>
    </source>
</evidence>
<dbReference type="GO" id="GO:0005198">
    <property type="term" value="F:structural molecule activity"/>
    <property type="evidence" value="ECO:0007669"/>
    <property type="project" value="UniProtKB-UniRule"/>
</dbReference>
<keyword evidence="13 15" id="KW-1015">Disulfide bond</keyword>
<evidence type="ECO:0000256" key="7">
    <source>
        <dbReference type="ARBA" id="ARBA00022844"/>
    </source>
</evidence>
<evidence type="ECO:0000256" key="13">
    <source>
        <dbReference type="ARBA" id="ARBA00023157"/>
    </source>
</evidence>
<evidence type="ECO:0000256" key="14">
    <source>
        <dbReference type="ARBA" id="ARBA00023296"/>
    </source>
</evidence>
<dbReference type="EMBL" id="KF444055">
    <property type="protein sequence ID" value="AHY96067.1"/>
    <property type="molecule type" value="Genomic_DNA"/>
</dbReference>
<comment type="function">
    <text evidence="15">Minor protein of the capsid that localizes along the inner surface of the virion, within the central cavities beneath the L1 pentamers. Plays a role in capsid stabilization through interaction with the major capsid protein L1. Once the virion enters the host cell, L2 escorts the genomic DNA into the nucleus by promoting escape from the endosomal compartments and traffic through the host Golgi network. Mechanistically, the C-terminus of L2 possesses a cell-penetrating peptide that protudes from the host endosome, interacts with host cytoplasmic retromer cargo and thereby mediates the capsid delivery to the host trans-Golgi network. Plays a role through its interaction with host dynein in the intracellular microtubule-dependent transport of viral capsid toward the nucleus. Mediates the viral genome import into the nucleus through binding to host importins. Once within the nucleus, L2 localizes viral genomes to host PML bodies in order to activate early gene expression for establishment of infection. Later on, promotes late gene expression by interacting with the viral E2 protein and by inhibiting its transcriptional activation functions. During virion assembly, encapsidates the genome by direct interaction with the viral DNA.</text>
</comment>
<evidence type="ECO:0000256" key="3">
    <source>
        <dbReference type="ARBA" id="ARBA00022561"/>
    </source>
</evidence>
<evidence type="ECO:0000256" key="8">
    <source>
        <dbReference type="ARBA" id="ARBA00022921"/>
    </source>
</evidence>
<evidence type="ECO:0000256" key="4">
    <source>
        <dbReference type="ARBA" id="ARBA00022562"/>
    </source>
</evidence>
<keyword evidence="2 15" id="KW-0597">Phosphoprotein</keyword>
<proteinExistence type="inferred from homology"/>
<evidence type="ECO:0000313" key="16">
    <source>
        <dbReference type="EMBL" id="AHY96067.1"/>
    </source>
</evidence>
<comment type="subunit">
    <text evidence="15">Interacts with major capsid protein L1. Interacts with E2; this interaction inhibits E2 transcriptional activity but not the DNA replication function E2. Interacts with host HSPA8; this interaction is required for L2 nuclear translocation. Interacts with host importins KPNB2 and KPNB3. Forms a complex with importin alpha2-beta1 heterodimers via interaction with the importin alpha2 adapter. Interacts with host DYNLT1; this interaction is essential for virus intracellular transport during entry. Interacts (via C-terminus) with host retromer subunits VPS35 AND VPS29.</text>
</comment>
<keyword evidence="11 15" id="KW-1176">Cytoplasmic inwards viral transport</keyword>
<evidence type="ECO:0000256" key="9">
    <source>
        <dbReference type="ARBA" id="ARBA00022952"/>
    </source>
</evidence>
<keyword evidence="5 15" id="KW-0945">Host-virus interaction</keyword>
<feature type="short sequence motif" description="Nuclear localization signal" evidence="15">
    <location>
        <begin position="454"/>
        <end position="462"/>
    </location>
</feature>
<evidence type="ECO:0000256" key="11">
    <source>
        <dbReference type="ARBA" id="ARBA00023120"/>
    </source>
</evidence>
<keyword evidence="14 15" id="KW-1160">Virus entry into host cell</keyword>
<protein>
    <recommendedName>
        <fullName evidence="15">Minor capsid protein L2</fullName>
    </recommendedName>
</protein>
<dbReference type="GO" id="GO:0003677">
    <property type="term" value="F:DNA binding"/>
    <property type="evidence" value="ECO:0007669"/>
    <property type="project" value="UniProtKB-UniRule"/>
</dbReference>
<keyword evidence="3 15" id="KW-0167">Capsid protein</keyword>
<keyword evidence="4 15" id="KW-1048">Host nucleus</keyword>
<comment type="PTM">
    <text evidence="15">Highly phosphorylated.</text>
</comment>
<dbReference type="GO" id="GO:0075732">
    <property type="term" value="P:viral penetration into host nucleus"/>
    <property type="evidence" value="ECO:0007669"/>
    <property type="project" value="UniProtKB-KW"/>
</dbReference>
<evidence type="ECO:0000256" key="10">
    <source>
        <dbReference type="ARBA" id="ARBA00023046"/>
    </source>
</evidence>
<dbReference type="GO" id="GO:0075521">
    <property type="term" value="P:microtubule-dependent intracellular transport of viral material towards nucleus"/>
    <property type="evidence" value="ECO:0007669"/>
    <property type="project" value="UniProtKB-UniRule"/>
</dbReference>
<comment type="subcellular location">
    <subcellularLocation>
        <location evidence="15">Virion</location>
    </subcellularLocation>
    <subcellularLocation>
        <location evidence="15">Host nucleus</location>
    </subcellularLocation>
</comment>
<name>A0A024A6S2_HPV82</name>
<accession>A0A024A6S2</accession>
<keyword evidence="6" id="KW-1040">Host Golgi apparatus</keyword>
<keyword evidence="8 15" id="KW-0426">Late protein</keyword>
<keyword evidence="10" id="KW-1039">Host endosome</keyword>
<dbReference type="HAMAP" id="MF_04003">
    <property type="entry name" value="PPV_L2"/>
    <property type="match status" value="1"/>
</dbReference>
<evidence type="ECO:0000256" key="1">
    <source>
        <dbReference type="ARBA" id="ARBA00022524"/>
    </source>
</evidence>
<dbReference type="Proteomes" id="UP000096595">
    <property type="component" value="Genome"/>
</dbReference>
<dbReference type="GO" id="GO:0043657">
    <property type="term" value="C:host cell"/>
    <property type="evidence" value="ECO:0007669"/>
    <property type="project" value="GOC"/>
</dbReference>
<keyword evidence="7 15" id="KW-0946">Virion</keyword>
<evidence type="ECO:0000256" key="12">
    <source>
        <dbReference type="ARBA" id="ARBA00023125"/>
    </source>
</evidence>
<organism evidence="16 17">
    <name type="scientific">Human papillomavirus 82</name>
    <dbReference type="NCBI Taxonomy" id="129724"/>
    <lineage>
        <taxon>Viruses</taxon>
        <taxon>Monodnaviria</taxon>
        <taxon>Shotokuvirae</taxon>
        <taxon>Cossaviricota</taxon>
        <taxon>Papovaviricetes</taxon>
        <taxon>Zurhausenvirales</taxon>
        <taxon>Papillomaviridae</taxon>
        <taxon>Firstpapillomavirinae</taxon>
        <taxon>Alphapapillomavirus</taxon>
        <taxon>Alphapapillomavirus 5</taxon>
    </lineage>
</organism>
<comment type="caution">
    <text evidence="15">Lacks conserved residue(s) required for the propagation of feature annotation.</text>
</comment>
<dbReference type="GO" id="GO:0019028">
    <property type="term" value="C:viral capsid"/>
    <property type="evidence" value="ECO:0007669"/>
    <property type="project" value="UniProtKB-UniRule"/>
</dbReference>
<organismHost>
    <name type="scientific">Homo sapiens</name>
    <name type="common">Human</name>
    <dbReference type="NCBI Taxonomy" id="9606"/>
</organismHost>
<dbReference type="Pfam" id="PF00513">
    <property type="entry name" value="Late_protein_L2"/>
    <property type="match status" value="1"/>
</dbReference>
<evidence type="ECO:0000313" key="17">
    <source>
        <dbReference type="Proteomes" id="UP000096595"/>
    </source>
</evidence>
<reference evidence="16 17" key="1">
    <citation type="journal article" date="2013" name="Virology">
        <title>Human papillomavirus genome variants.</title>
        <authorList>
            <person name="Burk R.D."/>
            <person name="Harari A."/>
            <person name="Chen Z."/>
        </authorList>
    </citation>
    <scope>NUCLEOTIDE SEQUENCE [LARGE SCALE GENOMIC DNA]</scope>
    <source>
        <strain evidence="16">P5_860</strain>
    </source>
</reference>
<keyword evidence="12 15" id="KW-0238">DNA-binding</keyword>
<sequence>MVAARARRRKRASVTQLYSTCKAAGTCPPDVIPKVEGTTLADKILQWSGLGIFLGGLGIGTGSGTGGRTGYIPLGGGGRPGVVDIAPARPPIIIEPVAPTEPSIVNLVEDSSIINSGSTIPTFTGTDGFEITSSSTTTPAVLDITPSAGTVHVTSTNIENPLYIEPPFIEAPQSGEVSGHIFTSTPTSGTHGYEEIPMEVFASNVTTGEEPISSTPTPGVRRIAAPRLYSRAFSQVKVANPDFISKPSTFVTFDNPAFEPVDTSLSFEEPTDVAPDPDFLDIIKLHRPALTSRRGTVRFSRLGQKATIRTRSGKQIGARVHYYHDISSIAPAEELEMQPLLSPSTNNYSYDIYADLDEAETGFMQPTQTTPMLRSPFSPLSTQLPSLSSSVSSSYANVTIPFSTTYNVPIHTGPDVVLPTSPTVWPFIPHTSIDTQHAIVIQGGDYYLWPYTYLLRKRRKRIPYFFADGFVAY</sequence>
<dbReference type="InterPro" id="IPR000784">
    <property type="entry name" value="Late_L2"/>
</dbReference>
<comment type="similarity">
    <text evidence="15">Belongs to the papillomaviridae L2 protein family.</text>
</comment>
<evidence type="ECO:0000256" key="2">
    <source>
        <dbReference type="ARBA" id="ARBA00022553"/>
    </source>
</evidence>
<gene>
    <name evidence="15 16" type="primary">L2</name>
</gene>
<evidence type="ECO:0000256" key="6">
    <source>
        <dbReference type="ARBA" id="ARBA00022812"/>
    </source>
</evidence>
<evidence type="ECO:0000256" key="15">
    <source>
        <dbReference type="HAMAP-Rule" id="MF_04003"/>
    </source>
</evidence>
<dbReference type="GO" id="GO:0046718">
    <property type="term" value="P:symbiont entry into host cell"/>
    <property type="evidence" value="ECO:0007669"/>
    <property type="project" value="UniProtKB-KW"/>
</dbReference>
<keyword evidence="9 15" id="KW-1177">Microtubular inwards viral transport</keyword>